<reference evidence="2 3" key="1">
    <citation type="submission" date="2019-07" db="EMBL/GenBank/DDBJ databases">
        <authorList>
            <person name="Jastrzebski P J."/>
            <person name="Paukszto L."/>
            <person name="Jastrzebski P J."/>
        </authorList>
    </citation>
    <scope>NUCLEOTIDE SEQUENCE [LARGE SCALE GENOMIC DNA]</scope>
    <source>
        <strain evidence="2 3">WMS-il1</strain>
    </source>
</reference>
<feature type="non-terminal residue" evidence="2">
    <location>
        <position position="1"/>
    </location>
</feature>
<feature type="non-terminal residue" evidence="2">
    <location>
        <position position="90"/>
    </location>
</feature>
<evidence type="ECO:0000256" key="1">
    <source>
        <dbReference type="SAM" id="MobiDB-lite"/>
    </source>
</evidence>
<keyword evidence="3" id="KW-1185">Reference proteome</keyword>
<dbReference type="AlphaFoldDB" id="A0A564Y3G7"/>
<dbReference type="Proteomes" id="UP000321570">
    <property type="component" value="Unassembled WGS sequence"/>
</dbReference>
<accession>A0A564Y3G7</accession>
<evidence type="ECO:0000313" key="3">
    <source>
        <dbReference type="Proteomes" id="UP000321570"/>
    </source>
</evidence>
<sequence length="90" mass="9501">PPSPSPSPDPDPDPDPPEPSSAAGGLTPSPDPPPFSSLGGESGFLSEISLLSTALQIAQHIAKANKILRFFISPLRLMFSAFRSFLLYLP</sequence>
<dbReference type="EMBL" id="CABIJS010000067">
    <property type="protein sequence ID" value="VUZ41827.1"/>
    <property type="molecule type" value="Genomic_DNA"/>
</dbReference>
<feature type="region of interest" description="Disordered" evidence="1">
    <location>
        <begin position="1"/>
        <end position="38"/>
    </location>
</feature>
<proteinExistence type="predicted"/>
<gene>
    <name evidence="2" type="ORF">WMSIL1_LOCUS2592</name>
</gene>
<protein>
    <submittedName>
        <fullName evidence="2">Uncharacterized protein</fullName>
    </submittedName>
</protein>
<name>A0A564Y3G7_HYMDI</name>
<evidence type="ECO:0000313" key="2">
    <source>
        <dbReference type="EMBL" id="VUZ41827.1"/>
    </source>
</evidence>
<organism evidence="2 3">
    <name type="scientific">Hymenolepis diminuta</name>
    <name type="common">Rat tapeworm</name>
    <dbReference type="NCBI Taxonomy" id="6216"/>
    <lineage>
        <taxon>Eukaryota</taxon>
        <taxon>Metazoa</taxon>
        <taxon>Spiralia</taxon>
        <taxon>Lophotrochozoa</taxon>
        <taxon>Platyhelminthes</taxon>
        <taxon>Cestoda</taxon>
        <taxon>Eucestoda</taxon>
        <taxon>Cyclophyllidea</taxon>
        <taxon>Hymenolepididae</taxon>
        <taxon>Hymenolepis</taxon>
    </lineage>
</organism>